<name>A0ABN3T9R1_9ACTN</name>
<dbReference type="EMBL" id="BAAATE010000048">
    <property type="protein sequence ID" value="GAA2697688.1"/>
    <property type="molecule type" value="Genomic_DNA"/>
</dbReference>
<dbReference type="Proteomes" id="UP001501666">
    <property type="component" value="Unassembled WGS sequence"/>
</dbReference>
<dbReference type="Gene3D" id="3.10.450.50">
    <property type="match status" value="1"/>
</dbReference>
<dbReference type="SUPFAM" id="SSF54427">
    <property type="entry name" value="NTF2-like"/>
    <property type="match status" value="1"/>
</dbReference>
<accession>A0ABN3T9R1</accession>
<dbReference type="RefSeq" id="WP_346156530.1">
    <property type="nucleotide sequence ID" value="NZ_BAAATE010000048.1"/>
</dbReference>
<dbReference type="InterPro" id="IPR032710">
    <property type="entry name" value="NTF2-like_dom_sf"/>
</dbReference>
<reference evidence="1 2" key="1">
    <citation type="journal article" date="2019" name="Int. J. Syst. Evol. Microbiol.">
        <title>The Global Catalogue of Microorganisms (GCM) 10K type strain sequencing project: providing services to taxonomists for standard genome sequencing and annotation.</title>
        <authorList>
            <consortium name="The Broad Institute Genomics Platform"/>
            <consortium name="The Broad Institute Genome Sequencing Center for Infectious Disease"/>
            <person name="Wu L."/>
            <person name="Ma J."/>
        </authorList>
    </citation>
    <scope>NUCLEOTIDE SEQUENCE [LARGE SCALE GENOMIC DNA]</scope>
    <source>
        <strain evidence="1 2">JCM 6835</strain>
    </source>
</reference>
<protein>
    <recommendedName>
        <fullName evidence="3">SnoaL-like domain-containing protein</fullName>
    </recommendedName>
</protein>
<comment type="caution">
    <text evidence="1">The sequence shown here is derived from an EMBL/GenBank/DDBJ whole genome shotgun (WGS) entry which is preliminary data.</text>
</comment>
<dbReference type="Pfam" id="PF07366">
    <property type="entry name" value="SnoaL"/>
    <property type="match status" value="1"/>
</dbReference>
<proteinExistence type="predicted"/>
<evidence type="ECO:0000313" key="1">
    <source>
        <dbReference type="EMBL" id="GAA2697688.1"/>
    </source>
</evidence>
<sequence length="138" mass="14955">MTATEIVLAALRASTSGDTQQITDLYAPDVRGWSAGQLISSRDELLSDAGIRATGLSDVRLDASPVELPDGTVVAEWRLTARHTGSLKLDDDVVIPATGRSLDLRGALFARVDQGRISEFRQYWDEADLFEQLGLLPA</sequence>
<gene>
    <name evidence="1" type="ORF">GCM10010412_092770</name>
</gene>
<evidence type="ECO:0000313" key="2">
    <source>
        <dbReference type="Proteomes" id="UP001501666"/>
    </source>
</evidence>
<evidence type="ECO:0008006" key="3">
    <source>
        <dbReference type="Google" id="ProtNLM"/>
    </source>
</evidence>
<organism evidence="1 2">
    <name type="scientific">Nonomuraea recticatena</name>
    <dbReference type="NCBI Taxonomy" id="46178"/>
    <lineage>
        <taxon>Bacteria</taxon>
        <taxon>Bacillati</taxon>
        <taxon>Actinomycetota</taxon>
        <taxon>Actinomycetes</taxon>
        <taxon>Streptosporangiales</taxon>
        <taxon>Streptosporangiaceae</taxon>
        <taxon>Nonomuraea</taxon>
    </lineage>
</organism>
<dbReference type="InterPro" id="IPR009959">
    <property type="entry name" value="Cyclase_SnoaL-like"/>
</dbReference>
<keyword evidence="2" id="KW-1185">Reference proteome</keyword>